<protein>
    <submittedName>
        <fullName evidence="3">SMC domain protein</fullName>
    </submittedName>
</protein>
<feature type="coiled-coil region" evidence="1">
    <location>
        <begin position="550"/>
        <end position="618"/>
    </location>
</feature>
<dbReference type="PANTHER" id="PTHR32114">
    <property type="entry name" value="ABC TRANSPORTER ABCH.3"/>
    <property type="match status" value="1"/>
</dbReference>
<keyword evidence="1" id="KW-0175">Coiled coil</keyword>
<name>A0A081BT81_9BACT</name>
<dbReference type="InterPro" id="IPR038729">
    <property type="entry name" value="Rad50/SbcC_AAA"/>
</dbReference>
<dbReference type="InterPro" id="IPR027417">
    <property type="entry name" value="P-loop_NTPase"/>
</dbReference>
<proteinExistence type="predicted"/>
<feature type="domain" description="Rad50/SbcC-type AAA" evidence="2">
    <location>
        <begin position="5"/>
        <end position="275"/>
    </location>
</feature>
<evidence type="ECO:0000256" key="1">
    <source>
        <dbReference type="SAM" id="Coils"/>
    </source>
</evidence>
<organism evidence="3">
    <name type="scientific">Candidatus Moduliflexus flocculans</name>
    <dbReference type="NCBI Taxonomy" id="1499966"/>
    <lineage>
        <taxon>Bacteria</taxon>
        <taxon>Candidatus Moduliflexota</taxon>
        <taxon>Candidatus Moduliflexia</taxon>
        <taxon>Candidatus Moduliflexales</taxon>
        <taxon>Candidatus Moduliflexaceae</taxon>
    </lineage>
</organism>
<sequence length="1017" mass="117769">MIPVSLSLKNFLSYGEDVPPLDFTEFDIACLSGNNGHGKSAILDAITWALWGEARKASGDRSPADGLLRLGSTDMRVEFEFDLEGDRYRVIRKFHRRKSAAGNAASLDFQVFDQASNGFKPLTESSSKHTQDRINATLRMNYETFINSAFILQGRVDEFTKKTPHKRKEILADILDLQQYDTLVELAKRHQQQAKTDMAVVEARLESIKDEVSHQAEYERRFDELTQRLDELDQQIATQDAARHALQQQQAELLTKQAQLREKQQQRQQLASELEQLAHRVKRQQEEIRAVQTILDQRDAIVRDVERYETLTQQNRQLEQQAQDIRHLQAQQAFFEQVIDRARHELEAERKTLHSQQAQFEAQLRDSEHLLNRTQEIQDGFQSYHQTKQTDEQLDETRNEVDRLERAISAAKREIDRHQARLIAEVEALTRRIAEIRVFAEKLPEHEARVAEYHRLVTETQRLNSELDQKKEAGTQCKTRLETLAAQHQQTQKLLDEAREKFDLLKRSDAPECPLCASRLDAQKKGELDAHFQRELLTLEQELARNDIEQRDQQAALDRLRVEYRQLEQQAKTVERQREDLRSAEHAAQQCREAAVQLEQLRQEHARLTERLEQKAFAVEAHQQAEDLQNTLTALDYDQQEHQALKKRRKALEKYEGEHAALTAALERERAIFTQLPVITQQIAEIQGTLDRQEFAQTERTQVEALRSQIAAIGYDEREHARIREELPRLQTALTQKARLEQAEKSLGQLQQTLDEWQQEQREKAARLSVIETETRQFEGELAAFPQIEQALHQQKAALETLQRERDQAIQEQGIYEHKYQRCLELAEEQRLKAQDFAQCERDVKLYGNLVRIFGKDGIQSFLIQNAIPDIEDEANIILSRLTQNKTHITIESQKDLQSGGTKETLDIKISDELGTRNYEMYSGGEAFRVDFSIRIALSKLLAKRAGTRLRTLVIDEGFGTQDAQALEQLVEAIKTISADFEKILVITHLETLKDAFPVRIEVVKYPDIGSQYQVVR</sequence>
<gene>
    <name evidence="3" type="ORF">U14_05899</name>
</gene>
<dbReference type="Proteomes" id="UP000030700">
    <property type="component" value="Unassembled WGS sequence"/>
</dbReference>
<dbReference type="SUPFAM" id="SSF75712">
    <property type="entry name" value="Rad50 coiled-coil Zn hook"/>
    <property type="match status" value="1"/>
</dbReference>
<dbReference type="SUPFAM" id="SSF52540">
    <property type="entry name" value="P-loop containing nucleoside triphosphate hydrolases"/>
    <property type="match status" value="2"/>
</dbReference>
<dbReference type="HOGENOM" id="CLU_004785_0_2_0"/>
<dbReference type="PANTHER" id="PTHR32114:SF2">
    <property type="entry name" value="ABC TRANSPORTER ABCH.3"/>
    <property type="match status" value="1"/>
</dbReference>
<reference evidence="3" key="1">
    <citation type="journal article" date="2015" name="PeerJ">
        <title>First genomic representation of candidate bacterial phylum KSB3 points to enhanced environmental sensing as a trigger of wastewater bulking.</title>
        <authorList>
            <person name="Sekiguchi Y."/>
            <person name="Ohashi A."/>
            <person name="Parks D.H."/>
            <person name="Yamauchi T."/>
            <person name="Tyson G.W."/>
            <person name="Hugenholtz P."/>
        </authorList>
    </citation>
    <scope>NUCLEOTIDE SEQUENCE [LARGE SCALE GENOMIC DNA]</scope>
</reference>
<feature type="coiled-coil region" evidence="1">
    <location>
        <begin position="453"/>
        <end position="508"/>
    </location>
</feature>
<accession>A0A081BT81</accession>
<dbReference type="Gene3D" id="1.10.287.510">
    <property type="entry name" value="Helix hairpin bin"/>
    <property type="match status" value="1"/>
</dbReference>
<keyword evidence="4" id="KW-1185">Reference proteome</keyword>
<dbReference type="AlphaFoldDB" id="A0A081BT81"/>
<evidence type="ECO:0000259" key="2">
    <source>
        <dbReference type="Pfam" id="PF13476"/>
    </source>
</evidence>
<evidence type="ECO:0000313" key="3">
    <source>
        <dbReference type="EMBL" id="GAK54612.1"/>
    </source>
</evidence>
<feature type="coiled-coil region" evidence="1">
    <location>
        <begin position="191"/>
        <end position="363"/>
    </location>
</feature>
<feature type="coiled-coil region" evidence="1">
    <location>
        <begin position="733"/>
        <end position="819"/>
    </location>
</feature>
<dbReference type="Gene3D" id="3.40.50.300">
    <property type="entry name" value="P-loop containing nucleotide triphosphate hydrolases"/>
    <property type="match status" value="2"/>
</dbReference>
<dbReference type="Pfam" id="PF13476">
    <property type="entry name" value="AAA_23"/>
    <property type="match status" value="1"/>
</dbReference>
<dbReference type="GO" id="GO:0006302">
    <property type="term" value="P:double-strand break repair"/>
    <property type="evidence" value="ECO:0007669"/>
    <property type="project" value="InterPro"/>
</dbReference>
<dbReference type="EMBL" id="DF820462">
    <property type="protein sequence ID" value="GAK54612.1"/>
    <property type="molecule type" value="Genomic_DNA"/>
</dbReference>
<dbReference type="Pfam" id="PF13558">
    <property type="entry name" value="SbcC_Walker_B"/>
    <property type="match status" value="1"/>
</dbReference>
<dbReference type="GO" id="GO:0016887">
    <property type="term" value="F:ATP hydrolysis activity"/>
    <property type="evidence" value="ECO:0007669"/>
    <property type="project" value="InterPro"/>
</dbReference>
<dbReference type="STRING" id="1499966.U14_05899"/>
<evidence type="ECO:0000313" key="4">
    <source>
        <dbReference type="Proteomes" id="UP000030700"/>
    </source>
</evidence>
<feature type="coiled-coil region" evidence="1">
    <location>
        <begin position="387"/>
        <end position="421"/>
    </location>
</feature>